<keyword evidence="2 3" id="KW-0002">3D-structure</keyword>
<gene>
    <name evidence="1" type="primary">lsbB</name>
</gene>
<reference evidence="2 3" key="2">
    <citation type="journal article" date="2014" name="J. Biol. Chem.">
        <title>Defining the structure and receptor binding domain of the leaderless bacteriocin LsbB.</title>
        <authorList>
            <person name="Ovchinnikov K.V."/>
            <person name="Kristiansen P.E."/>
            <person name="Uzelac G."/>
            <person name="Topisirovic L."/>
            <person name="Kojic M."/>
            <person name="Nissen-Meyer J."/>
            <person name="Nes I.F."/>
            <person name="Diep D.B."/>
        </authorList>
    </citation>
    <scope>STRUCTURE BY NMR</scope>
</reference>
<evidence type="ECO:0007829" key="3">
    <source>
        <dbReference type="PDB" id="2MLV"/>
    </source>
</evidence>
<proteinExistence type="evidence at protein level"/>
<dbReference type="PDB" id="2MLU">
    <property type="method" value="NMR"/>
    <property type="chains" value="A=1-30"/>
</dbReference>
<sequence length="30" mass="3410">MKTILRFVAGYDIASHKKKTGGYPWERGKA</sequence>
<accession>Q7X2B5</accession>
<evidence type="ECO:0000313" key="1">
    <source>
        <dbReference type="EMBL" id="AAP73814.1"/>
    </source>
</evidence>
<dbReference type="AlphaFoldDB" id="Q7X2B5"/>
<dbReference type="EvolutionaryTrace" id="Q7X2B5"/>
<dbReference type="EMBL" id="AF056207">
    <property type="protein sequence ID" value="AAP73814.1"/>
    <property type="molecule type" value="Genomic_DNA"/>
</dbReference>
<organism evidence="1">
    <name type="scientific">Lactococcus lactis subsp. lactis</name>
    <name type="common">Streptococcus lactis</name>
    <dbReference type="NCBI Taxonomy" id="1360"/>
    <lineage>
        <taxon>Bacteria</taxon>
        <taxon>Bacillati</taxon>
        <taxon>Bacillota</taxon>
        <taxon>Bacilli</taxon>
        <taxon>Lactobacillales</taxon>
        <taxon>Streptococcaceae</taxon>
        <taxon>Lactococcus</taxon>
    </lineage>
</organism>
<dbReference type="PDBsum" id="2MLV"/>
<reference evidence="1" key="1">
    <citation type="journal article" date="2003" name="J. Biol. Chem.">
        <title>Novel mechanism of bacteriocin secretion and immunity carried out by lactococcal multidrug resistance proteins.</title>
        <authorList>
            <person name="Gajic O."/>
            <person name="Buist G."/>
            <person name="Kojic M."/>
            <person name="Topisirovic L."/>
            <person name="Kuipers O.P."/>
            <person name="Kok J."/>
        </authorList>
    </citation>
    <scope>NUCLEOTIDE SEQUENCE</scope>
    <source>
        <strain evidence="1">BGMN1-5</strain>
        <plasmid evidence="1">pMN5</plasmid>
    </source>
</reference>
<name>Q7X2B5_LACLL</name>
<dbReference type="PDB" id="2MLV">
    <property type="method" value="NMR"/>
    <property type="chains" value="A=1-30"/>
</dbReference>
<evidence type="ECO:0007829" key="2">
    <source>
        <dbReference type="PDB" id="2MLU"/>
    </source>
</evidence>
<dbReference type="SMR" id="Q7X2B5"/>
<dbReference type="PDBsum" id="2MLU"/>
<protein>
    <submittedName>
        <fullName evidence="1">LsbB</fullName>
    </submittedName>
</protein>
<keyword evidence="1" id="KW-0614">Plasmid</keyword>
<geneLocation type="plasmid" evidence="1">
    <name>pMN5</name>
</geneLocation>